<dbReference type="InterPro" id="IPR036259">
    <property type="entry name" value="MFS_trans_sf"/>
</dbReference>
<comment type="subcellular location">
    <subcellularLocation>
        <location evidence="1">Membrane</location>
        <topology evidence="1">Multi-pass membrane protein</topology>
    </subcellularLocation>
</comment>
<evidence type="ECO:0000256" key="5">
    <source>
        <dbReference type="ARBA" id="ARBA00023136"/>
    </source>
</evidence>
<sequence>MSVFGTLPVIICWFVMNLEGHRNRVVGTAWQIGFGNIGGIIATFSFPAKDRPLYHLGYSLSIGMICMSFAASVICLVLCKMENRKRASEGKRRLIL</sequence>
<dbReference type="Proteomes" id="UP000800035">
    <property type="component" value="Unassembled WGS sequence"/>
</dbReference>
<evidence type="ECO:0000256" key="1">
    <source>
        <dbReference type="ARBA" id="ARBA00004141"/>
    </source>
</evidence>
<keyword evidence="4 6" id="KW-1133">Transmembrane helix</keyword>
<feature type="transmembrane region" description="Helical" evidence="6">
    <location>
        <begin position="25"/>
        <end position="46"/>
    </location>
</feature>
<proteinExistence type="predicted"/>
<keyword evidence="5 6" id="KW-0472">Membrane</keyword>
<dbReference type="PANTHER" id="PTHR43791">
    <property type="entry name" value="PERMEASE-RELATED"/>
    <property type="match status" value="1"/>
</dbReference>
<protein>
    <recommendedName>
        <fullName evidence="9">Major facilitator superfamily (MFS) profile domain-containing protein</fullName>
    </recommendedName>
</protein>
<keyword evidence="3 6" id="KW-0812">Transmembrane</keyword>
<dbReference type="GO" id="GO:0005886">
    <property type="term" value="C:plasma membrane"/>
    <property type="evidence" value="ECO:0007669"/>
    <property type="project" value="TreeGrafter"/>
</dbReference>
<dbReference type="GO" id="GO:0022857">
    <property type="term" value="F:transmembrane transporter activity"/>
    <property type="evidence" value="ECO:0007669"/>
    <property type="project" value="TreeGrafter"/>
</dbReference>
<evidence type="ECO:0008006" key="9">
    <source>
        <dbReference type="Google" id="ProtNLM"/>
    </source>
</evidence>
<accession>A0A6A5UFE2</accession>
<evidence type="ECO:0000256" key="3">
    <source>
        <dbReference type="ARBA" id="ARBA00022692"/>
    </source>
</evidence>
<keyword evidence="8" id="KW-1185">Reference proteome</keyword>
<feature type="transmembrane region" description="Helical" evidence="6">
    <location>
        <begin position="58"/>
        <end position="79"/>
    </location>
</feature>
<dbReference type="AlphaFoldDB" id="A0A6A5UFE2"/>
<dbReference type="OrthoDB" id="2985014at2759"/>
<reference evidence="7" key="1">
    <citation type="journal article" date="2020" name="Stud. Mycol.">
        <title>101 Dothideomycetes genomes: a test case for predicting lifestyles and emergence of pathogens.</title>
        <authorList>
            <person name="Haridas S."/>
            <person name="Albert R."/>
            <person name="Binder M."/>
            <person name="Bloem J."/>
            <person name="Labutti K."/>
            <person name="Salamov A."/>
            <person name="Andreopoulos B."/>
            <person name="Baker S."/>
            <person name="Barry K."/>
            <person name="Bills G."/>
            <person name="Bluhm B."/>
            <person name="Cannon C."/>
            <person name="Castanera R."/>
            <person name="Culley D."/>
            <person name="Daum C."/>
            <person name="Ezra D."/>
            <person name="Gonzalez J."/>
            <person name="Henrissat B."/>
            <person name="Kuo A."/>
            <person name="Liang C."/>
            <person name="Lipzen A."/>
            <person name="Lutzoni F."/>
            <person name="Magnuson J."/>
            <person name="Mondo S."/>
            <person name="Nolan M."/>
            <person name="Ohm R."/>
            <person name="Pangilinan J."/>
            <person name="Park H.-J."/>
            <person name="Ramirez L."/>
            <person name="Alfaro M."/>
            <person name="Sun H."/>
            <person name="Tritt A."/>
            <person name="Yoshinaga Y."/>
            <person name="Zwiers L.-H."/>
            <person name="Turgeon B."/>
            <person name="Goodwin S."/>
            <person name="Spatafora J."/>
            <person name="Crous P."/>
            <person name="Grigoriev I."/>
        </authorList>
    </citation>
    <scope>NUCLEOTIDE SEQUENCE</scope>
    <source>
        <strain evidence="7">CBS 675.92</strain>
    </source>
</reference>
<dbReference type="PANTHER" id="PTHR43791:SF46">
    <property type="entry name" value="MAJOR FACILITATOR SUPERFAMILY (MFS) PROFILE DOMAIN-CONTAINING PROTEIN-RELATED"/>
    <property type="match status" value="1"/>
</dbReference>
<evidence type="ECO:0000313" key="7">
    <source>
        <dbReference type="EMBL" id="KAF1962659.1"/>
    </source>
</evidence>
<evidence type="ECO:0000256" key="6">
    <source>
        <dbReference type="SAM" id="Phobius"/>
    </source>
</evidence>
<evidence type="ECO:0000256" key="4">
    <source>
        <dbReference type="ARBA" id="ARBA00022989"/>
    </source>
</evidence>
<organism evidence="7 8">
    <name type="scientific">Byssothecium circinans</name>
    <dbReference type="NCBI Taxonomy" id="147558"/>
    <lineage>
        <taxon>Eukaryota</taxon>
        <taxon>Fungi</taxon>
        <taxon>Dikarya</taxon>
        <taxon>Ascomycota</taxon>
        <taxon>Pezizomycotina</taxon>
        <taxon>Dothideomycetes</taxon>
        <taxon>Pleosporomycetidae</taxon>
        <taxon>Pleosporales</taxon>
        <taxon>Massarineae</taxon>
        <taxon>Massarinaceae</taxon>
        <taxon>Byssothecium</taxon>
    </lineage>
</organism>
<dbReference type="EMBL" id="ML976978">
    <property type="protein sequence ID" value="KAF1962659.1"/>
    <property type="molecule type" value="Genomic_DNA"/>
</dbReference>
<dbReference type="SUPFAM" id="SSF103473">
    <property type="entry name" value="MFS general substrate transporter"/>
    <property type="match status" value="1"/>
</dbReference>
<keyword evidence="2" id="KW-0813">Transport</keyword>
<evidence type="ECO:0000313" key="8">
    <source>
        <dbReference type="Proteomes" id="UP000800035"/>
    </source>
</evidence>
<gene>
    <name evidence="7" type="ORF">CC80DRAFT_398859</name>
</gene>
<evidence type="ECO:0000256" key="2">
    <source>
        <dbReference type="ARBA" id="ARBA00022448"/>
    </source>
</evidence>
<name>A0A6A5UFE2_9PLEO</name>